<accession>A0A1M6DVF7</accession>
<reference evidence="2 3" key="1">
    <citation type="submission" date="2016-11" db="EMBL/GenBank/DDBJ databases">
        <authorList>
            <person name="Varghese N."/>
            <person name="Submissions S."/>
        </authorList>
    </citation>
    <scope>NUCLEOTIDE SEQUENCE [LARGE SCALE GENOMIC DNA]</scope>
    <source>
        <strain evidence="2 3">DSM 15287</strain>
    </source>
</reference>
<feature type="transmembrane region" description="Helical" evidence="1">
    <location>
        <begin position="99"/>
        <end position="121"/>
    </location>
</feature>
<feature type="transmembrane region" description="Helical" evidence="1">
    <location>
        <begin position="71"/>
        <end position="93"/>
    </location>
</feature>
<organism evidence="2 3">
    <name type="scientific">Propionispora hippei DSM 15287</name>
    <dbReference type="NCBI Taxonomy" id="1123003"/>
    <lineage>
        <taxon>Bacteria</taxon>
        <taxon>Bacillati</taxon>
        <taxon>Bacillota</taxon>
        <taxon>Negativicutes</taxon>
        <taxon>Selenomonadales</taxon>
        <taxon>Sporomusaceae</taxon>
        <taxon>Propionispora</taxon>
    </lineage>
</organism>
<feature type="transmembrane region" description="Helical" evidence="1">
    <location>
        <begin position="14"/>
        <end position="34"/>
    </location>
</feature>
<evidence type="ECO:0000313" key="2">
    <source>
        <dbReference type="EMBL" id="SHI77234.1"/>
    </source>
</evidence>
<sequence length="143" mass="16066">MDVGQYIKPIVSDIFKACGCLLIIMALFLGINSSEIIRPVLLWQIIVLSAAFALFKVAYTNPLDLTGKRQVIVFSLCTLLADILIVLWLFMISPNTDSSIILAYIVVIFIVKGVVFAMMYIDGEKEARQINEKLSEYKNNTEK</sequence>
<proteinExistence type="predicted"/>
<protein>
    <recommendedName>
        <fullName evidence="4">DUF3021 family protein</fullName>
    </recommendedName>
</protein>
<gene>
    <name evidence="2" type="ORF">SAMN02745170_01016</name>
</gene>
<keyword evidence="1" id="KW-1133">Transmembrane helix</keyword>
<keyword evidence="3" id="KW-1185">Reference proteome</keyword>
<evidence type="ECO:0000313" key="3">
    <source>
        <dbReference type="Proteomes" id="UP000322917"/>
    </source>
</evidence>
<name>A0A1M6DVF7_9FIRM</name>
<keyword evidence="1" id="KW-0472">Membrane</keyword>
<dbReference type="AlphaFoldDB" id="A0A1M6DVF7"/>
<dbReference type="Proteomes" id="UP000322917">
    <property type="component" value="Unassembled WGS sequence"/>
</dbReference>
<feature type="transmembrane region" description="Helical" evidence="1">
    <location>
        <begin position="40"/>
        <end position="59"/>
    </location>
</feature>
<keyword evidence="1" id="KW-0812">Transmembrane</keyword>
<dbReference type="EMBL" id="FQZD01000007">
    <property type="protein sequence ID" value="SHI77234.1"/>
    <property type="molecule type" value="Genomic_DNA"/>
</dbReference>
<evidence type="ECO:0000256" key="1">
    <source>
        <dbReference type="SAM" id="Phobius"/>
    </source>
</evidence>
<evidence type="ECO:0008006" key="4">
    <source>
        <dbReference type="Google" id="ProtNLM"/>
    </source>
</evidence>